<name>A0A0V1J0D0_TRIPS</name>
<gene>
    <name evidence="1" type="ORF">T4C_554</name>
</gene>
<accession>A0A0V1J0D0</accession>
<sequence>MSHFNSKAVNYYTSKFSFQFGIENGEEKKIKIKMTPYKNP</sequence>
<dbReference type="Proteomes" id="UP000054826">
    <property type="component" value="Unassembled WGS sequence"/>
</dbReference>
<comment type="caution">
    <text evidence="1">The sequence shown here is derived from an EMBL/GenBank/DDBJ whole genome shotgun (WGS) entry which is preliminary data.</text>
</comment>
<dbReference type="AlphaFoldDB" id="A0A0V1J0D0"/>
<protein>
    <submittedName>
        <fullName evidence="1">Uncharacterized protein</fullName>
    </submittedName>
</protein>
<organism evidence="1 2">
    <name type="scientific">Trichinella pseudospiralis</name>
    <name type="common">Parasitic roundworm</name>
    <dbReference type="NCBI Taxonomy" id="6337"/>
    <lineage>
        <taxon>Eukaryota</taxon>
        <taxon>Metazoa</taxon>
        <taxon>Ecdysozoa</taxon>
        <taxon>Nematoda</taxon>
        <taxon>Enoplea</taxon>
        <taxon>Dorylaimia</taxon>
        <taxon>Trichinellida</taxon>
        <taxon>Trichinellidae</taxon>
        <taxon>Trichinella</taxon>
    </lineage>
</organism>
<evidence type="ECO:0000313" key="2">
    <source>
        <dbReference type="Proteomes" id="UP000054826"/>
    </source>
</evidence>
<proteinExistence type="predicted"/>
<dbReference type="EMBL" id="JYDV01000153">
    <property type="protein sequence ID" value="KRZ28449.1"/>
    <property type="molecule type" value="Genomic_DNA"/>
</dbReference>
<reference evidence="1 2" key="1">
    <citation type="submission" date="2015-01" db="EMBL/GenBank/DDBJ databases">
        <title>Evolution of Trichinella species and genotypes.</title>
        <authorList>
            <person name="Korhonen P.K."/>
            <person name="Edoardo P."/>
            <person name="Giuseppe L.R."/>
            <person name="Gasser R.B."/>
        </authorList>
    </citation>
    <scope>NUCLEOTIDE SEQUENCE [LARGE SCALE GENOMIC DNA]</scope>
    <source>
        <strain evidence="1">ISS176</strain>
    </source>
</reference>
<evidence type="ECO:0000313" key="1">
    <source>
        <dbReference type="EMBL" id="KRZ28449.1"/>
    </source>
</evidence>